<keyword evidence="12" id="KW-0460">Magnesium</keyword>
<dbReference type="RefSeq" id="WP_010970345.1">
    <property type="nucleotide sequence ID" value="NZ_BJNJ01000013.1"/>
</dbReference>
<dbReference type="GO" id="GO:0005524">
    <property type="term" value="F:ATP binding"/>
    <property type="evidence" value="ECO:0007669"/>
    <property type="project" value="UniProtKB-KW"/>
</dbReference>
<dbReference type="Pfam" id="PF01636">
    <property type="entry name" value="APH"/>
    <property type="match status" value="1"/>
</dbReference>
<keyword evidence="6 10" id="KW-0418">Kinase</keyword>
<dbReference type="InterPro" id="IPR051678">
    <property type="entry name" value="AGP_Transferase"/>
</dbReference>
<evidence type="ECO:0000256" key="8">
    <source>
        <dbReference type="ARBA" id="ARBA00023251"/>
    </source>
</evidence>
<dbReference type="PANTHER" id="PTHR21310">
    <property type="entry name" value="AMINOGLYCOSIDE PHOSPHOTRANSFERASE-RELATED-RELATED"/>
    <property type="match status" value="1"/>
</dbReference>
<organism evidence="14 15">
    <name type="scientific">Rhizobium meliloti</name>
    <name type="common">Ensifer meliloti</name>
    <name type="synonym">Sinorhizobium meliloti</name>
    <dbReference type="NCBI Taxonomy" id="382"/>
    <lineage>
        <taxon>Bacteria</taxon>
        <taxon>Pseudomonadati</taxon>
        <taxon>Pseudomonadota</taxon>
        <taxon>Alphaproteobacteria</taxon>
        <taxon>Hyphomicrobiales</taxon>
        <taxon>Rhizobiaceae</taxon>
        <taxon>Sinorhizobium/Ensifer group</taxon>
        <taxon>Sinorhizobium</taxon>
    </lineage>
</organism>
<gene>
    <name evidence="14" type="primary">aph(3')</name>
    <name evidence="14" type="ORF">GHK53_10825</name>
</gene>
<dbReference type="PANTHER" id="PTHR21310:SF41">
    <property type="entry name" value="3'-PHOSPHOTRANSFERASE, PUTATIVE-RELATED"/>
    <property type="match status" value="1"/>
</dbReference>
<dbReference type="AlphaFoldDB" id="A0AAW9TKH8"/>
<sequence>MDVRELDLPPAFRGLLSGYGFERDALGQSASTIFLLKAQSRPFLILKHEPSGPFTELTGEAARLHWLAAQDMPCPRVLGHDDHAGETWLLLEAAEGMDLASCRLPHAERIAILAEALRRLHRLDPAACPFDRRLTASIAAAKARMEAGLVDESDFDEERQGRQTRELFDELLARRPKEEQLVVTHGDACLPNFIAAGNQFSGFIDCGRLGVADIYQDLALACWSITHNLGEEWVAPFLDRYGLAAPDPEKLAFYRLLDEFF</sequence>
<evidence type="ECO:0000313" key="15">
    <source>
        <dbReference type="Proteomes" id="UP000429484"/>
    </source>
</evidence>
<evidence type="ECO:0000256" key="2">
    <source>
        <dbReference type="ARBA" id="ARBA00012193"/>
    </source>
</evidence>
<dbReference type="EMBL" id="WISR01000108">
    <property type="protein sequence ID" value="MQW33281.1"/>
    <property type="molecule type" value="Genomic_DNA"/>
</dbReference>
<dbReference type="EC" id="2.7.1.95" evidence="2"/>
<evidence type="ECO:0000259" key="13">
    <source>
        <dbReference type="Pfam" id="PF01636"/>
    </source>
</evidence>
<dbReference type="Gene3D" id="3.90.1200.10">
    <property type="match status" value="1"/>
</dbReference>
<keyword evidence="7 10" id="KW-0067">ATP-binding</keyword>
<dbReference type="NCBIfam" id="NF033068">
    <property type="entry name" value="APH_3p"/>
    <property type="match status" value="1"/>
</dbReference>
<comment type="similarity">
    <text evidence="1 10">Belongs to the aminoglycoside phosphotransferase family.</text>
</comment>
<evidence type="ECO:0000256" key="11">
    <source>
        <dbReference type="PIRSR" id="PIRSR000706-1"/>
    </source>
</evidence>
<feature type="binding site" evidence="12">
    <location>
        <position position="192"/>
    </location>
    <ligand>
        <name>Mg(2+)</name>
        <dbReference type="ChEBI" id="CHEBI:18420"/>
    </ligand>
</feature>
<dbReference type="GO" id="GO:0046872">
    <property type="term" value="F:metal ion binding"/>
    <property type="evidence" value="ECO:0007669"/>
    <property type="project" value="UniProtKB-KW"/>
</dbReference>
<accession>A0AAW9TKH8</accession>
<reference evidence="14 15" key="1">
    <citation type="journal article" date="2013" name="Genome Biol.">
        <title>Comparative genomics of the core and accessory genomes of 48 Sinorhizobium strains comprising five genospecies.</title>
        <authorList>
            <person name="Sugawara M."/>
            <person name="Epstein B."/>
            <person name="Badgley B.D."/>
            <person name="Unno T."/>
            <person name="Xu L."/>
            <person name="Reese J."/>
            <person name="Gyaneshwar P."/>
            <person name="Denny R."/>
            <person name="Mudge J."/>
            <person name="Bharti A.K."/>
            <person name="Farmer A.D."/>
            <person name="May G.D."/>
            <person name="Woodward J.E."/>
            <person name="Medigue C."/>
            <person name="Vallenet D."/>
            <person name="Lajus A."/>
            <person name="Rouy Z."/>
            <person name="Martinez-Vaz B."/>
            <person name="Tiffin P."/>
            <person name="Young N.D."/>
            <person name="Sadowsky M.J."/>
        </authorList>
    </citation>
    <scope>NUCLEOTIDE SEQUENCE [LARGE SCALE GENOMIC DNA]</scope>
    <source>
        <strain evidence="14 15">N6B1</strain>
    </source>
</reference>
<dbReference type="NCBIfam" id="NF032898">
    <property type="entry name" value="APH_3p_II"/>
    <property type="match status" value="1"/>
</dbReference>
<dbReference type="GO" id="GO:0046677">
    <property type="term" value="P:response to antibiotic"/>
    <property type="evidence" value="ECO:0007669"/>
    <property type="project" value="UniProtKB-KW"/>
</dbReference>
<feature type="binding site" evidence="12">
    <location>
        <position position="205"/>
    </location>
    <ligand>
        <name>Mg(2+)</name>
        <dbReference type="ChEBI" id="CHEBI:18420"/>
    </ligand>
</feature>
<dbReference type="InterPro" id="IPR024165">
    <property type="entry name" value="Kan/Strep_kinase"/>
</dbReference>
<proteinExistence type="inferred from homology"/>
<dbReference type="Gene3D" id="3.30.200.20">
    <property type="entry name" value="Phosphorylase Kinase, domain 1"/>
    <property type="match status" value="1"/>
</dbReference>
<feature type="domain" description="Aminoglycoside phosphotransferase" evidence="13">
    <location>
        <begin position="23"/>
        <end position="254"/>
    </location>
</feature>
<evidence type="ECO:0000256" key="1">
    <source>
        <dbReference type="ARBA" id="ARBA00006219"/>
    </source>
</evidence>
<dbReference type="KEGG" id="smer:DU99_16540"/>
<evidence type="ECO:0000256" key="6">
    <source>
        <dbReference type="ARBA" id="ARBA00022777"/>
    </source>
</evidence>
<dbReference type="InterPro" id="IPR011009">
    <property type="entry name" value="Kinase-like_dom_sf"/>
</dbReference>
<evidence type="ECO:0000313" key="14">
    <source>
        <dbReference type="EMBL" id="MQW33281.1"/>
    </source>
</evidence>
<keyword evidence="12" id="KW-0479">Metal-binding</keyword>
<dbReference type="InterPro" id="IPR002575">
    <property type="entry name" value="Aminoglycoside_PTrfase"/>
</dbReference>
<dbReference type="Proteomes" id="UP000429484">
    <property type="component" value="Unassembled WGS sequence"/>
</dbReference>
<evidence type="ECO:0000256" key="12">
    <source>
        <dbReference type="PIRSR" id="PIRSR000706-2"/>
    </source>
</evidence>
<evidence type="ECO:0000256" key="7">
    <source>
        <dbReference type="ARBA" id="ARBA00022840"/>
    </source>
</evidence>
<name>A0AAW9TKH8_RHIML</name>
<comment type="caution">
    <text evidence="14">The sequence shown here is derived from an EMBL/GenBank/DDBJ whole genome shotgun (WGS) entry which is preliminary data.</text>
</comment>
<evidence type="ECO:0000256" key="5">
    <source>
        <dbReference type="ARBA" id="ARBA00022741"/>
    </source>
</evidence>
<protein>
    <recommendedName>
        <fullName evidence="3">Aminoglycoside 3'-phosphotransferase</fullName>
        <ecNumber evidence="2">2.7.1.95</ecNumber>
    </recommendedName>
</protein>
<evidence type="ECO:0000256" key="4">
    <source>
        <dbReference type="ARBA" id="ARBA00022679"/>
    </source>
</evidence>
<dbReference type="PIRSF" id="PIRSF000706">
    <property type="entry name" value="Kanamycin_kin"/>
    <property type="match status" value="1"/>
</dbReference>
<dbReference type="CDD" id="cd05150">
    <property type="entry name" value="APH"/>
    <property type="match status" value="1"/>
</dbReference>
<keyword evidence="4 10" id="KW-0808">Transferase</keyword>
<keyword evidence="5 10" id="KW-0547">Nucleotide-binding</keyword>
<evidence type="ECO:0000256" key="10">
    <source>
        <dbReference type="PIRNR" id="PIRNR000706"/>
    </source>
</evidence>
<keyword evidence="8 10" id="KW-0046">Antibiotic resistance</keyword>
<dbReference type="GO" id="GO:0008910">
    <property type="term" value="F:kanamycin kinase activity"/>
    <property type="evidence" value="ECO:0007669"/>
    <property type="project" value="UniProtKB-EC"/>
</dbReference>
<dbReference type="SUPFAM" id="SSF56112">
    <property type="entry name" value="Protein kinase-like (PK-like)"/>
    <property type="match status" value="1"/>
</dbReference>
<feature type="active site" description="Proton acceptor" evidence="11">
    <location>
        <position position="187"/>
    </location>
</feature>
<comment type="catalytic activity">
    <reaction evidence="9">
        <text>kanamycin A + ATP = kanamycin 3'-phosphate + ADP + H(+)</text>
        <dbReference type="Rhea" id="RHEA:24256"/>
        <dbReference type="ChEBI" id="CHEBI:15378"/>
        <dbReference type="ChEBI" id="CHEBI:30616"/>
        <dbReference type="ChEBI" id="CHEBI:57909"/>
        <dbReference type="ChEBI" id="CHEBI:58214"/>
        <dbReference type="ChEBI" id="CHEBI:456216"/>
        <dbReference type="EC" id="2.7.1.95"/>
    </reaction>
</comment>
<evidence type="ECO:0000256" key="9">
    <source>
        <dbReference type="ARBA" id="ARBA00048925"/>
    </source>
</evidence>
<evidence type="ECO:0000256" key="3">
    <source>
        <dbReference type="ARBA" id="ARBA00017903"/>
    </source>
</evidence>